<dbReference type="EMBL" id="ML209280">
    <property type="protein sequence ID" value="TFK58602.1"/>
    <property type="molecule type" value="Genomic_DNA"/>
</dbReference>
<dbReference type="Proteomes" id="UP000308600">
    <property type="component" value="Unassembled WGS sequence"/>
</dbReference>
<sequence length="567" mass="64616">MDAHRVDGSKLVIPRDEVDQFKDDVAHRNALSTVKLIPSEPLPAGAEESLCTENWTAANVVREDMVKIFDQTRVFMCVCRHAIVEAVVEMRKSGELAKYGLAVVNKLLQVLGANQMTGYDIGCAFAKTVANSSIGDAAKELSLQFVVDLFHGHAHNRICQLTNLPLYRTGCGIEDFATCKFLYNNYRQALQIIQAYNPEIDALKTTLNMQGDDFIRWNKEELDYLKSRAKAPEYDELKLTYVKALKALLETQNLYDATKNTLSFHAYDTGSGTMSAEEKQRAQKVAAERSRLRNKLLLHEDAVADTEELLGVKSWWTREEPEYQHTLNYIKNKTFFAAMEKLEGLVVQRLFELAKANLSETCYKMRRHISKAITVRSATICTAFAKYNQLAPLQIPPRPTVEFEDVVSYSLLGEFDLLKFSRTHILSKPWTKPTNREVAAKFFKVLQAEEEKTWLNVEVVRLAAWIEHDEQELQDTATKLESSNANVAYQLGRLYSRQCRVNRVHREYIRRIYNLKGFTGTMPTLRDDANATSPQAEDKEDDRADIVGDEMVDEMARLGDCMDTFTQ</sequence>
<accession>A0ACD2ZZ34</accession>
<reference evidence="1 2" key="1">
    <citation type="journal article" date="2019" name="Nat. Ecol. Evol.">
        <title>Megaphylogeny resolves global patterns of mushroom evolution.</title>
        <authorList>
            <person name="Varga T."/>
            <person name="Krizsan K."/>
            <person name="Foldi C."/>
            <person name="Dima B."/>
            <person name="Sanchez-Garcia M."/>
            <person name="Sanchez-Ramirez S."/>
            <person name="Szollosi G.J."/>
            <person name="Szarkandi J.G."/>
            <person name="Papp V."/>
            <person name="Albert L."/>
            <person name="Andreopoulos W."/>
            <person name="Angelini C."/>
            <person name="Antonin V."/>
            <person name="Barry K.W."/>
            <person name="Bougher N.L."/>
            <person name="Buchanan P."/>
            <person name="Buyck B."/>
            <person name="Bense V."/>
            <person name="Catcheside P."/>
            <person name="Chovatia M."/>
            <person name="Cooper J."/>
            <person name="Damon W."/>
            <person name="Desjardin D."/>
            <person name="Finy P."/>
            <person name="Geml J."/>
            <person name="Haridas S."/>
            <person name="Hughes K."/>
            <person name="Justo A."/>
            <person name="Karasinski D."/>
            <person name="Kautmanova I."/>
            <person name="Kiss B."/>
            <person name="Kocsube S."/>
            <person name="Kotiranta H."/>
            <person name="LaButti K.M."/>
            <person name="Lechner B.E."/>
            <person name="Liimatainen K."/>
            <person name="Lipzen A."/>
            <person name="Lukacs Z."/>
            <person name="Mihaltcheva S."/>
            <person name="Morgado L.N."/>
            <person name="Niskanen T."/>
            <person name="Noordeloos M.E."/>
            <person name="Ohm R.A."/>
            <person name="Ortiz-Santana B."/>
            <person name="Ovrebo C."/>
            <person name="Racz N."/>
            <person name="Riley R."/>
            <person name="Savchenko A."/>
            <person name="Shiryaev A."/>
            <person name="Soop K."/>
            <person name="Spirin V."/>
            <person name="Szebenyi C."/>
            <person name="Tomsovsky M."/>
            <person name="Tulloss R.E."/>
            <person name="Uehling J."/>
            <person name="Grigoriev I.V."/>
            <person name="Vagvolgyi C."/>
            <person name="Papp T."/>
            <person name="Martin F.M."/>
            <person name="Miettinen O."/>
            <person name="Hibbett D.S."/>
            <person name="Nagy L.G."/>
        </authorList>
    </citation>
    <scope>NUCLEOTIDE SEQUENCE [LARGE SCALE GENOMIC DNA]</scope>
    <source>
        <strain evidence="1 2">NL-1719</strain>
    </source>
</reference>
<gene>
    <name evidence="1" type="ORF">BDN72DRAFT_873151</name>
</gene>
<keyword evidence="2" id="KW-1185">Reference proteome</keyword>
<evidence type="ECO:0000313" key="1">
    <source>
        <dbReference type="EMBL" id="TFK58602.1"/>
    </source>
</evidence>
<proteinExistence type="predicted"/>
<name>A0ACD2ZZ34_9AGAR</name>
<organism evidence="1 2">
    <name type="scientific">Pluteus cervinus</name>
    <dbReference type="NCBI Taxonomy" id="181527"/>
    <lineage>
        <taxon>Eukaryota</taxon>
        <taxon>Fungi</taxon>
        <taxon>Dikarya</taxon>
        <taxon>Basidiomycota</taxon>
        <taxon>Agaricomycotina</taxon>
        <taxon>Agaricomycetes</taxon>
        <taxon>Agaricomycetidae</taxon>
        <taxon>Agaricales</taxon>
        <taxon>Pluteineae</taxon>
        <taxon>Pluteaceae</taxon>
        <taxon>Pluteus</taxon>
    </lineage>
</organism>
<evidence type="ECO:0000313" key="2">
    <source>
        <dbReference type="Proteomes" id="UP000308600"/>
    </source>
</evidence>
<protein>
    <submittedName>
        <fullName evidence="1">Uncharacterized protein</fullName>
    </submittedName>
</protein>